<evidence type="ECO:0000256" key="4">
    <source>
        <dbReference type="ARBA" id="ARBA00022917"/>
    </source>
</evidence>
<evidence type="ECO:0000259" key="6">
    <source>
        <dbReference type="Pfam" id="PF01409"/>
    </source>
</evidence>
<accession>A0A822CUR5</accession>
<proteinExistence type="predicted"/>
<feature type="domain" description="Phenylalanyl-tRNA synthetase" evidence="6">
    <location>
        <begin position="6"/>
        <end position="57"/>
    </location>
</feature>
<dbReference type="Gene3D" id="3.30.930.10">
    <property type="entry name" value="Bira Bifunctional Protein, Domain 2"/>
    <property type="match status" value="1"/>
</dbReference>
<keyword evidence="3" id="KW-0067">ATP-binding</keyword>
<dbReference type="SUPFAM" id="SSF55681">
    <property type="entry name" value="Class II aaRS and biotin synthetases"/>
    <property type="match status" value="1"/>
</dbReference>
<dbReference type="InterPro" id="IPR045864">
    <property type="entry name" value="aa-tRNA-synth_II/BPL/LPL"/>
</dbReference>
<organism evidence="7 8">
    <name type="scientific">Rotaria socialis</name>
    <dbReference type="NCBI Taxonomy" id="392032"/>
    <lineage>
        <taxon>Eukaryota</taxon>
        <taxon>Metazoa</taxon>
        <taxon>Spiralia</taxon>
        <taxon>Gnathifera</taxon>
        <taxon>Rotifera</taxon>
        <taxon>Eurotatoria</taxon>
        <taxon>Bdelloidea</taxon>
        <taxon>Philodinida</taxon>
        <taxon>Philodinidae</taxon>
        <taxon>Rotaria</taxon>
    </lineage>
</organism>
<dbReference type="GO" id="GO:0005524">
    <property type="term" value="F:ATP binding"/>
    <property type="evidence" value="ECO:0007669"/>
    <property type="project" value="UniProtKB-KW"/>
</dbReference>
<reference evidence="7" key="1">
    <citation type="submission" date="2021-02" db="EMBL/GenBank/DDBJ databases">
        <authorList>
            <person name="Nowell W R."/>
        </authorList>
    </citation>
    <scope>NUCLEOTIDE SEQUENCE</scope>
</reference>
<keyword evidence="1" id="KW-0436">Ligase</keyword>
<dbReference type="GO" id="GO:0004812">
    <property type="term" value="F:aminoacyl-tRNA ligase activity"/>
    <property type="evidence" value="ECO:0007669"/>
    <property type="project" value="UniProtKB-KW"/>
</dbReference>
<evidence type="ECO:0000256" key="1">
    <source>
        <dbReference type="ARBA" id="ARBA00022598"/>
    </source>
</evidence>
<gene>
    <name evidence="7" type="ORF">QYT958_LOCUS42244</name>
</gene>
<dbReference type="EMBL" id="CAJOBR010052447">
    <property type="protein sequence ID" value="CAF5054101.1"/>
    <property type="molecule type" value="Genomic_DNA"/>
</dbReference>
<dbReference type="GO" id="GO:0043039">
    <property type="term" value="P:tRNA aminoacylation"/>
    <property type="evidence" value="ECO:0007669"/>
    <property type="project" value="InterPro"/>
</dbReference>
<evidence type="ECO:0000313" key="8">
    <source>
        <dbReference type="Proteomes" id="UP000663848"/>
    </source>
</evidence>
<dbReference type="Pfam" id="PF01409">
    <property type="entry name" value="tRNA-synt_2d"/>
    <property type="match status" value="1"/>
</dbReference>
<dbReference type="Proteomes" id="UP000663848">
    <property type="component" value="Unassembled WGS sequence"/>
</dbReference>
<keyword evidence="2" id="KW-0547">Nucleotide-binding</keyword>
<dbReference type="AlphaFoldDB" id="A0A822CUR5"/>
<protein>
    <recommendedName>
        <fullName evidence="6">Phenylalanyl-tRNA synthetase domain-containing protein</fullName>
    </recommendedName>
</protein>
<name>A0A822CUR5_9BILA</name>
<evidence type="ECO:0000313" key="7">
    <source>
        <dbReference type="EMBL" id="CAF5054101.1"/>
    </source>
</evidence>
<comment type="caution">
    <text evidence="7">The sequence shown here is derived from an EMBL/GenBank/DDBJ whole genome shotgun (WGS) entry which is preliminary data.</text>
</comment>
<evidence type="ECO:0000256" key="3">
    <source>
        <dbReference type="ARBA" id="ARBA00022840"/>
    </source>
</evidence>
<evidence type="ECO:0000256" key="2">
    <source>
        <dbReference type="ARBA" id="ARBA00022741"/>
    </source>
</evidence>
<dbReference type="GO" id="GO:0006412">
    <property type="term" value="P:translation"/>
    <property type="evidence" value="ECO:0007669"/>
    <property type="project" value="UniProtKB-KW"/>
</dbReference>
<sequence length="70" mass="8213">MNYYINKSTLLRAHTSAHQVDLIRSGLNAFLCIGDVYRRDSIDPTHYPVFHQCEGVQLFNKEELFIENRN</sequence>
<keyword evidence="4" id="KW-0648">Protein biosynthesis</keyword>
<evidence type="ECO:0000256" key="5">
    <source>
        <dbReference type="ARBA" id="ARBA00023146"/>
    </source>
</evidence>
<dbReference type="InterPro" id="IPR002319">
    <property type="entry name" value="Phenylalanyl-tRNA_Synthase"/>
</dbReference>
<keyword evidence="5" id="KW-0030">Aminoacyl-tRNA synthetase</keyword>
<dbReference type="GO" id="GO:0000049">
    <property type="term" value="F:tRNA binding"/>
    <property type="evidence" value="ECO:0007669"/>
    <property type="project" value="InterPro"/>
</dbReference>
<feature type="non-terminal residue" evidence="7">
    <location>
        <position position="70"/>
    </location>
</feature>